<dbReference type="EMBL" id="CP034298">
    <property type="protein sequence ID" value="QHH10912.1"/>
    <property type="molecule type" value="Genomic_DNA"/>
</dbReference>
<evidence type="ECO:0000313" key="3">
    <source>
        <dbReference type="Proteomes" id="UP000464718"/>
    </source>
</evidence>
<name>A0A7Z2RQ22_VIBPH</name>
<gene>
    <name evidence="2" type="ORF">EHC69_17120</name>
    <name evidence="1" type="ORF">I7278_25150</name>
</gene>
<dbReference type="EMBL" id="DACQKT010000024">
    <property type="protein sequence ID" value="HAS6680069.1"/>
    <property type="molecule type" value="Genomic_DNA"/>
</dbReference>
<organism evidence="1">
    <name type="scientific">Vibrio parahaemolyticus</name>
    <dbReference type="NCBI Taxonomy" id="670"/>
    <lineage>
        <taxon>Bacteria</taxon>
        <taxon>Pseudomonadati</taxon>
        <taxon>Pseudomonadota</taxon>
        <taxon>Gammaproteobacteria</taxon>
        <taxon>Vibrionales</taxon>
        <taxon>Vibrionaceae</taxon>
        <taxon>Vibrio</taxon>
    </lineage>
</organism>
<evidence type="ECO:0000313" key="2">
    <source>
        <dbReference type="EMBL" id="QHH10912.1"/>
    </source>
</evidence>
<evidence type="ECO:0000313" key="1">
    <source>
        <dbReference type="EMBL" id="HAS6680069.1"/>
    </source>
</evidence>
<reference evidence="1" key="3">
    <citation type="submission" date="2019-12" db="EMBL/GenBank/DDBJ databases">
        <authorList>
            <consortium name="NCBI Pathogen Detection Project"/>
        </authorList>
    </citation>
    <scope>NUCLEOTIDE SEQUENCE</scope>
    <source>
        <strain evidence="1">1930</strain>
    </source>
</reference>
<reference evidence="1" key="1">
    <citation type="journal article" date="2018" name="Genome Biol.">
        <title>SKESA: strategic k-mer extension for scrupulous assemblies.</title>
        <authorList>
            <person name="Souvorov A."/>
            <person name="Agarwala R."/>
            <person name="Lipman D.J."/>
        </authorList>
    </citation>
    <scope>NUCLEOTIDE SEQUENCE</scope>
    <source>
        <strain evidence="1">1930</strain>
    </source>
</reference>
<dbReference type="Proteomes" id="UP000464718">
    <property type="component" value="Chromosome i"/>
</dbReference>
<reference evidence="2 3" key="2">
    <citation type="submission" date="2018-12" db="EMBL/GenBank/DDBJ databases">
        <title>Genomic insights into the evolutionary origins and pathogenicity of five Vibrio parahaemolyticus strains isolated from the shrimp with acute hepatopancreatic necrosis disease (AHPND).</title>
        <authorList>
            <person name="Yang Q."/>
            <person name="Dong X."/>
            <person name="Xie G."/>
            <person name="Fu S."/>
            <person name="Zou P."/>
            <person name="Sun J."/>
            <person name="Wang Y."/>
            <person name="Huang J."/>
        </authorList>
    </citation>
    <scope>NUCLEOTIDE SEQUENCE [LARGE SCALE GENOMIC DNA]</scope>
    <source>
        <strain evidence="2 3">20160303005-1</strain>
    </source>
</reference>
<dbReference type="AlphaFoldDB" id="A0A7Z2RQ22"/>
<accession>A0A7Z2RQ22</accession>
<dbReference type="Proteomes" id="UP000856022">
    <property type="component" value="Unassembled WGS sequence"/>
</dbReference>
<sequence length="57" mass="6597">MGAREPKSSIFINENDSYQQCKMKIQIGFTHSKQSGGRLYINQLRSQAVLFTQTFIR</sequence>
<proteinExistence type="predicted"/>
<protein>
    <submittedName>
        <fullName evidence="1">Uncharacterized protein</fullName>
    </submittedName>
</protein>